<organism evidence="1 2">
    <name type="scientific">Microbulbifer echini</name>
    <dbReference type="NCBI Taxonomy" id="1529067"/>
    <lineage>
        <taxon>Bacteria</taxon>
        <taxon>Pseudomonadati</taxon>
        <taxon>Pseudomonadota</taxon>
        <taxon>Gammaproteobacteria</taxon>
        <taxon>Cellvibrionales</taxon>
        <taxon>Microbulbiferaceae</taxon>
        <taxon>Microbulbifer</taxon>
    </lineage>
</organism>
<gene>
    <name evidence="1" type="ORF">ACCI51_04415</name>
</gene>
<dbReference type="Proteomes" id="UP001569414">
    <property type="component" value="Unassembled WGS sequence"/>
</dbReference>
<sequence>MSKVLIEKTIVASEQWKSFFNQGNAEGCASMYEKEAQMVAKPFGLFQGREQIQAFWKNLVAQGFSDVTYLNTKIEAIDDSSTVLSSHWEMNNAQGVITRELWVLQDDGTMRLREDHFEAIDPNAK</sequence>
<dbReference type="SUPFAM" id="SSF54427">
    <property type="entry name" value="NTF2-like"/>
    <property type="match status" value="1"/>
</dbReference>
<dbReference type="RefSeq" id="WP_371842737.1">
    <property type="nucleotide sequence ID" value="NZ_JBGMEL010000003.1"/>
</dbReference>
<reference evidence="1 2" key="1">
    <citation type="submission" date="2024-08" db="EMBL/GenBank/DDBJ databases">
        <authorList>
            <person name="Ishaq N."/>
        </authorList>
    </citation>
    <scope>NUCLEOTIDE SEQUENCE [LARGE SCALE GENOMIC DNA]</scope>
    <source>
        <strain evidence="1 2">JCM 30400</strain>
    </source>
</reference>
<keyword evidence="2" id="KW-1185">Reference proteome</keyword>
<comment type="caution">
    <text evidence="1">The sequence shown here is derived from an EMBL/GenBank/DDBJ whole genome shotgun (WGS) entry which is preliminary data.</text>
</comment>
<evidence type="ECO:0000313" key="2">
    <source>
        <dbReference type="Proteomes" id="UP001569414"/>
    </source>
</evidence>
<accession>A0ABV4NK37</accession>
<name>A0ABV4NK37_9GAMM</name>
<dbReference type="InterPro" id="IPR032710">
    <property type="entry name" value="NTF2-like_dom_sf"/>
</dbReference>
<dbReference type="EMBL" id="JBGMEL010000003">
    <property type="protein sequence ID" value="MFA0789778.1"/>
    <property type="molecule type" value="Genomic_DNA"/>
</dbReference>
<proteinExistence type="predicted"/>
<protein>
    <submittedName>
        <fullName evidence="1">Isochorismatase</fullName>
    </submittedName>
</protein>
<evidence type="ECO:0000313" key="1">
    <source>
        <dbReference type="EMBL" id="MFA0789778.1"/>
    </source>
</evidence>
<dbReference type="Gene3D" id="3.10.450.50">
    <property type="match status" value="1"/>
</dbReference>